<dbReference type="Proteomes" id="UP000887565">
    <property type="component" value="Unplaced"/>
</dbReference>
<reference evidence="3" key="1">
    <citation type="submission" date="2022-11" db="UniProtKB">
        <authorList>
            <consortium name="WormBaseParasite"/>
        </authorList>
    </citation>
    <scope>IDENTIFICATION</scope>
</reference>
<protein>
    <submittedName>
        <fullName evidence="3">Uncharacterized protein</fullName>
    </submittedName>
</protein>
<name>A0A915IWC4_ROMCU</name>
<feature type="compositionally biased region" description="Basic and acidic residues" evidence="1">
    <location>
        <begin position="81"/>
        <end position="93"/>
    </location>
</feature>
<evidence type="ECO:0000313" key="3">
    <source>
        <dbReference type="WBParaSite" id="nRc.2.0.1.t18127-RA"/>
    </source>
</evidence>
<feature type="region of interest" description="Disordered" evidence="1">
    <location>
        <begin position="74"/>
        <end position="93"/>
    </location>
</feature>
<sequence>METQERRLHAQLDGRPKACHNMQTVQPNPKSTQFGADGNVGFHARGMLGTLLSASCDGKSTCKYELDDQWRRHLHRSGAPQKDENDTRSLSRG</sequence>
<evidence type="ECO:0000313" key="2">
    <source>
        <dbReference type="Proteomes" id="UP000887565"/>
    </source>
</evidence>
<dbReference type="WBParaSite" id="nRc.2.0.1.t18127-RA">
    <property type="protein sequence ID" value="nRc.2.0.1.t18127-RA"/>
    <property type="gene ID" value="nRc.2.0.1.g18127"/>
</dbReference>
<accession>A0A915IWC4</accession>
<proteinExistence type="predicted"/>
<evidence type="ECO:0000256" key="1">
    <source>
        <dbReference type="SAM" id="MobiDB-lite"/>
    </source>
</evidence>
<keyword evidence="2" id="KW-1185">Reference proteome</keyword>
<dbReference type="AlphaFoldDB" id="A0A915IWC4"/>
<organism evidence="2 3">
    <name type="scientific">Romanomermis culicivorax</name>
    <name type="common">Nematode worm</name>
    <dbReference type="NCBI Taxonomy" id="13658"/>
    <lineage>
        <taxon>Eukaryota</taxon>
        <taxon>Metazoa</taxon>
        <taxon>Ecdysozoa</taxon>
        <taxon>Nematoda</taxon>
        <taxon>Enoplea</taxon>
        <taxon>Dorylaimia</taxon>
        <taxon>Mermithida</taxon>
        <taxon>Mermithoidea</taxon>
        <taxon>Mermithidae</taxon>
        <taxon>Romanomermis</taxon>
    </lineage>
</organism>